<evidence type="ECO:0000256" key="2">
    <source>
        <dbReference type="ARBA" id="ARBA00022801"/>
    </source>
</evidence>
<dbReference type="SMART" id="SM00487">
    <property type="entry name" value="DEXDc"/>
    <property type="match status" value="1"/>
</dbReference>
<gene>
    <name evidence="7" type="ORF">EDC27_1865</name>
</gene>
<dbReference type="EMBL" id="RJVA01000012">
    <property type="protein sequence ID" value="ROQ92176.1"/>
    <property type="molecule type" value="Genomic_DNA"/>
</dbReference>
<evidence type="ECO:0000313" key="7">
    <source>
        <dbReference type="EMBL" id="ROQ92176.1"/>
    </source>
</evidence>
<comment type="caution">
    <text evidence="7">The sequence shown here is derived from an EMBL/GenBank/DDBJ whole genome shotgun (WGS) entry which is preliminary data.</text>
</comment>
<evidence type="ECO:0000313" key="8">
    <source>
        <dbReference type="Proteomes" id="UP000276223"/>
    </source>
</evidence>
<proteinExistence type="predicted"/>
<name>A0A3N1UY38_9BACT</name>
<dbReference type="GO" id="GO:0004386">
    <property type="term" value="F:helicase activity"/>
    <property type="evidence" value="ECO:0007669"/>
    <property type="project" value="UniProtKB-KW"/>
</dbReference>
<keyword evidence="3" id="KW-0347">Helicase</keyword>
<accession>A0A3N1UY38</accession>
<dbReference type="InterPro" id="IPR014001">
    <property type="entry name" value="Helicase_ATP-bd"/>
</dbReference>
<dbReference type="OrthoDB" id="18878at2"/>
<keyword evidence="1" id="KW-0547">Nucleotide-binding</keyword>
<keyword evidence="8" id="KW-1185">Reference proteome</keyword>
<dbReference type="Proteomes" id="UP000276223">
    <property type="component" value="Unassembled WGS sequence"/>
</dbReference>
<dbReference type="InterPro" id="IPR000330">
    <property type="entry name" value="SNF2_N"/>
</dbReference>
<dbReference type="PROSITE" id="PS51194">
    <property type="entry name" value="HELICASE_CTER"/>
    <property type="match status" value="1"/>
</dbReference>
<sequence>MEGMNAGWYYSPDHGQVCQVIETQTLWGETTCRVWLPGRDSVVRISASRLKPLENAVTGSPNDIAYIAAAARVADVLTQELSACGARAGVLLAPIESAVIPLPHQIRALSRAMSGDRVRYLLADEVGLGKTIEAGLILRELKLRGLVKRTLVIAPKGLVTQWIAEMATHFGEQFYAVLSDDYRTLKQISAIHRTEGQGLRTDNERGNSVLSTPSIALHRDTGNPFQMLDQVVVSMDSVKPTTRSGGAAARERFEDLISAGWDLVIVDEAHRLGGSTDQVARFKLGQGLSEAAPYLLLLSATPHQGKTDAFHRLVSLLDAQEFPDVASVTRDRVQPYVIRTEKRRAIDAEGKPLFKPRRTQLAPVSWKERHRYQQLLYEAVTEYVREGYNQAIREKRSYIGFLMILMQRLVVSSTSAIKTALERRLAVLSNKDAGLSQRSWFNDDSFGQSSALSPEDFYDLDGQEQVDVLLRTRLKALKNERAEVKLLLDAAAFCEQCGPDAKAEALLEWLYRLQSEESDPELKVLVFTEFVPTQEMLRQFLIDRGFSVVCLNGSMDMEARKRVQDAFAKDARILISTDAGGEGLNLQFCHVVINYDIPWNPMRLEQRIGRVDRIGQTHEVRAVNFVFENSVEHRILEVLEEKLAVIFEEFGIDKTGDVLDSAQAGHMFDEMYLEAILNPEKVEESVESVVAHLQEQARQARTAASILGATEDLQPGEAQRLLSHPLPYWIETMTVSWLRSRGDALRGLRTESGKAKTGAEVIARDGKHTIWRLTWPDGHVAEGAFTHPSSLSRHASILGLDDPRIRALTMRLPRFTPGQPIPVVSIPGIPSEITGYWSLWQISILYDSALRSQHSALTRERRMLPLFLADNGRVYMPTARHIWDQLLAENIKIRSFLDPEVSHSTFKKLQNAAEEHGKPVYEALVQEYLGRIARERERADYAFAARRRTAQRIGLPQVRNYRLNLLAQEERSFHEQLDQKAHALPELSPLIVIRVESSGSYE</sequence>
<dbReference type="GO" id="GO:0005524">
    <property type="term" value="F:ATP binding"/>
    <property type="evidence" value="ECO:0007669"/>
    <property type="project" value="UniProtKB-KW"/>
</dbReference>
<dbReference type="InterPro" id="IPR057342">
    <property type="entry name" value="DEXDc_RapA"/>
</dbReference>
<evidence type="ECO:0000256" key="4">
    <source>
        <dbReference type="ARBA" id="ARBA00022840"/>
    </source>
</evidence>
<keyword evidence="4" id="KW-0067">ATP-binding</keyword>
<dbReference type="InterPro" id="IPR027417">
    <property type="entry name" value="P-loop_NTPase"/>
</dbReference>
<reference evidence="7 8" key="1">
    <citation type="submission" date="2018-11" db="EMBL/GenBank/DDBJ databases">
        <title>Genomic Encyclopedia of Type Strains, Phase IV (KMG-IV): sequencing the most valuable type-strain genomes for metagenomic binning, comparative biology and taxonomic classification.</title>
        <authorList>
            <person name="Goeker M."/>
        </authorList>
    </citation>
    <scope>NUCLEOTIDE SEQUENCE [LARGE SCALE GENOMIC DNA]</scope>
    <source>
        <strain evidence="7 8">DSM 22027</strain>
    </source>
</reference>
<dbReference type="AlphaFoldDB" id="A0A3N1UY38"/>
<dbReference type="Gene3D" id="3.40.50.300">
    <property type="entry name" value="P-loop containing nucleotide triphosphate hydrolases"/>
    <property type="match status" value="1"/>
</dbReference>
<dbReference type="PANTHER" id="PTHR10799">
    <property type="entry name" value="SNF2/RAD54 HELICASE FAMILY"/>
    <property type="match status" value="1"/>
</dbReference>
<organism evidence="7 8">
    <name type="scientific">Desulfosoma caldarium</name>
    <dbReference type="NCBI Taxonomy" id="610254"/>
    <lineage>
        <taxon>Bacteria</taxon>
        <taxon>Pseudomonadati</taxon>
        <taxon>Thermodesulfobacteriota</taxon>
        <taxon>Syntrophobacteria</taxon>
        <taxon>Syntrophobacterales</taxon>
        <taxon>Syntrophobacteraceae</taxon>
        <taxon>Desulfosoma</taxon>
    </lineage>
</organism>
<evidence type="ECO:0000256" key="3">
    <source>
        <dbReference type="ARBA" id="ARBA00022806"/>
    </source>
</evidence>
<feature type="domain" description="Helicase C-terminal" evidence="6">
    <location>
        <begin position="505"/>
        <end position="654"/>
    </location>
</feature>
<dbReference type="RefSeq" id="WP_123290342.1">
    <property type="nucleotide sequence ID" value="NZ_RJVA01000012.1"/>
</dbReference>
<dbReference type="SUPFAM" id="SSF52540">
    <property type="entry name" value="P-loop containing nucleoside triphosphate hydrolases"/>
    <property type="match status" value="2"/>
</dbReference>
<dbReference type="SMART" id="SM00490">
    <property type="entry name" value="HELICc"/>
    <property type="match status" value="1"/>
</dbReference>
<dbReference type="InterPro" id="IPR038718">
    <property type="entry name" value="SNF2-like_sf"/>
</dbReference>
<evidence type="ECO:0000259" key="6">
    <source>
        <dbReference type="PROSITE" id="PS51194"/>
    </source>
</evidence>
<feature type="domain" description="Helicase ATP-binding" evidence="5">
    <location>
        <begin position="111"/>
        <end position="320"/>
    </location>
</feature>
<dbReference type="CDD" id="cd18793">
    <property type="entry name" value="SF2_C_SNF"/>
    <property type="match status" value="1"/>
</dbReference>
<dbReference type="CDD" id="cd18011">
    <property type="entry name" value="DEXDc_RapA"/>
    <property type="match status" value="1"/>
</dbReference>
<dbReference type="Gene3D" id="3.40.50.10810">
    <property type="entry name" value="Tandem AAA-ATPase domain"/>
    <property type="match status" value="1"/>
</dbReference>
<dbReference type="GO" id="GO:0016787">
    <property type="term" value="F:hydrolase activity"/>
    <property type="evidence" value="ECO:0007669"/>
    <property type="project" value="UniProtKB-KW"/>
</dbReference>
<evidence type="ECO:0000259" key="5">
    <source>
        <dbReference type="PROSITE" id="PS51192"/>
    </source>
</evidence>
<dbReference type="InterPro" id="IPR049730">
    <property type="entry name" value="SNF2/RAD54-like_C"/>
</dbReference>
<dbReference type="Pfam" id="PF00271">
    <property type="entry name" value="Helicase_C"/>
    <property type="match status" value="1"/>
</dbReference>
<dbReference type="Pfam" id="PF00176">
    <property type="entry name" value="SNF2-rel_dom"/>
    <property type="match status" value="1"/>
</dbReference>
<dbReference type="InterPro" id="IPR001650">
    <property type="entry name" value="Helicase_C-like"/>
</dbReference>
<evidence type="ECO:0000256" key="1">
    <source>
        <dbReference type="ARBA" id="ARBA00022741"/>
    </source>
</evidence>
<dbReference type="PROSITE" id="PS51192">
    <property type="entry name" value="HELICASE_ATP_BIND_1"/>
    <property type="match status" value="1"/>
</dbReference>
<keyword evidence="2" id="KW-0378">Hydrolase</keyword>
<protein>
    <submittedName>
        <fullName evidence="7">SNF2 domain-containing protein</fullName>
    </submittedName>
</protein>